<dbReference type="PROSITE" id="PS50006">
    <property type="entry name" value="FHA_DOMAIN"/>
    <property type="match status" value="1"/>
</dbReference>
<dbReference type="InterPro" id="IPR000253">
    <property type="entry name" value="FHA_dom"/>
</dbReference>
<gene>
    <name evidence="2" type="ORF">UFOPK4049_00570</name>
</gene>
<dbReference type="SMART" id="SM00240">
    <property type="entry name" value="FHA"/>
    <property type="match status" value="1"/>
</dbReference>
<evidence type="ECO:0000259" key="1">
    <source>
        <dbReference type="PROSITE" id="PS50006"/>
    </source>
</evidence>
<dbReference type="EMBL" id="CAFBPB010000057">
    <property type="protein sequence ID" value="CAB5003076.1"/>
    <property type="molecule type" value="Genomic_DNA"/>
</dbReference>
<organism evidence="2">
    <name type="scientific">freshwater metagenome</name>
    <dbReference type="NCBI Taxonomy" id="449393"/>
    <lineage>
        <taxon>unclassified sequences</taxon>
        <taxon>metagenomes</taxon>
        <taxon>ecological metagenomes</taxon>
    </lineage>
</organism>
<dbReference type="AlphaFoldDB" id="A0A6J7PCE2"/>
<dbReference type="SUPFAM" id="SSF49879">
    <property type="entry name" value="SMAD/FHA domain"/>
    <property type="match status" value="1"/>
</dbReference>
<proteinExistence type="predicted"/>
<feature type="domain" description="FHA" evidence="1">
    <location>
        <begin position="69"/>
        <end position="122"/>
    </location>
</feature>
<evidence type="ECO:0000313" key="2">
    <source>
        <dbReference type="EMBL" id="CAB5003076.1"/>
    </source>
</evidence>
<dbReference type="InterPro" id="IPR008984">
    <property type="entry name" value="SMAD_FHA_dom_sf"/>
</dbReference>
<sequence length="147" mass="16343">MGKSEPVRDLTSTIHLGPRNTVKDRSELLAQLSDSDRLAISELPQDRALLISLSASGQGQRLLISEDVTSIGRGVESEIFLSDITVSRRHAQIERSRRGNSSEFLLRDRGSLNGTYVNNVSQRESKLSSGDEVQIGKFRFLFIRGDK</sequence>
<dbReference type="Gene3D" id="2.60.200.20">
    <property type="match status" value="1"/>
</dbReference>
<protein>
    <submittedName>
        <fullName evidence="2">Unannotated protein</fullName>
    </submittedName>
</protein>
<name>A0A6J7PCE2_9ZZZZ</name>
<reference evidence="2" key="1">
    <citation type="submission" date="2020-05" db="EMBL/GenBank/DDBJ databases">
        <authorList>
            <person name="Chiriac C."/>
            <person name="Salcher M."/>
            <person name="Ghai R."/>
            <person name="Kavagutti S V."/>
        </authorList>
    </citation>
    <scope>NUCLEOTIDE SEQUENCE</scope>
</reference>
<accession>A0A6J7PCE2</accession>
<dbReference type="Pfam" id="PF00498">
    <property type="entry name" value="FHA"/>
    <property type="match status" value="1"/>
</dbReference>